<keyword evidence="3" id="KW-1185">Reference proteome</keyword>
<organism evidence="2 3">
    <name type="scientific">Xanthomonas phage Elanor</name>
    <dbReference type="NCBI Taxonomy" id="2939127"/>
    <lineage>
        <taxon>Viruses</taxon>
        <taxon>Duplodnaviria</taxon>
        <taxon>Heunggongvirae</taxon>
        <taxon>Uroviricota</taxon>
        <taxon>Caudoviricetes</taxon>
        <taxon>Mesyanzhinovviridae</taxon>
        <taxon>Bradleyvirinae</taxon>
        <taxon>Elanorvirus</taxon>
        <taxon>Elanorvirus elanor</taxon>
    </lineage>
</organism>
<dbReference type="EMBL" id="ON189045">
    <property type="protein sequence ID" value="URA07049.1"/>
    <property type="molecule type" value="Genomic_DNA"/>
</dbReference>
<dbReference type="Pfam" id="PF10926">
    <property type="entry name" value="DUF2800"/>
    <property type="match status" value="2"/>
</dbReference>
<evidence type="ECO:0000313" key="2">
    <source>
        <dbReference type="EMBL" id="URA07049.1"/>
    </source>
</evidence>
<name>A0A9E7J6A4_9CAUD</name>
<evidence type="ECO:0000313" key="3">
    <source>
        <dbReference type="Proteomes" id="UP001056585"/>
    </source>
</evidence>
<evidence type="ECO:0008006" key="4">
    <source>
        <dbReference type="Google" id="ProtNLM"/>
    </source>
</evidence>
<dbReference type="InterPro" id="IPR021229">
    <property type="entry name" value="DUF2800"/>
</dbReference>
<gene>
    <name evidence="2" type="ORF">Elanor_BL40081</name>
</gene>
<sequence length="514" mass="56600">MPSAHAVRNASGAKRWMNCLGSIRMEHGRPNNSSPAARLGTAAHALGEACLLDGSQAWEWMGGFVRLDPSEQASVHRPASEILGVAASDVTVPVHATEDGLPPAGHEDFPIDPDMADAVQVYLDAVRDEMAAMGPHAEMEVERQFSLNWLIDFDFDFDALERDPSYISPSGIHYAQTDEFPDGMLFHADGRVCWGPMFGTNDVSLYLPFDHVSVIDYKHGQGIVVEVEDNEQELYYALGKAKELEWAFETLDLVIVQPRARHADGKVRRWSTDKATLRAFEERLRVAAIATEDPDAPLKAGSWCTFCKAAAVCRELREESFRQASLEFGDGFTEDSVIVSGPEDSEEDLMLRMRAVPLLDIFIKSAKTEVLRRLRETPGGQACFGKLVRKKSNRVLRLDLVEEVEIDGEMVEQPVTAFELLEREGIPREMMFEDPKPKSPSKIEALRPPELMAKLKAEGVKAPAAHIKALVASVSHKPEGGITVAALDDPREAVDATAAAEGDFDAYDGEQSAD</sequence>
<accession>A0A9E7J6A4</accession>
<feature type="compositionally biased region" description="Acidic residues" evidence="1">
    <location>
        <begin position="502"/>
        <end position="514"/>
    </location>
</feature>
<proteinExistence type="predicted"/>
<dbReference type="Proteomes" id="UP001056585">
    <property type="component" value="Segment"/>
</dbReference>
<protein>
    <recommendedName>
        <fullName evidence="4">DUF2800 domain-containing protein</fullName>
    </recommendedName>
</protein>
<evidence type="ECO:0000256" key="1">
    <source>
        <dbReference type="SAM" id="MobiDB-lite"/>
    </source>
</evidence>
<reference evidence="2" key="1">
    <citation type="journal article" date="2022" name="Viruses">
        <title>Isolation of novel Xanthomonas phages for the plant pathogens X. translucens and X. campestris.</title>
        <authorList>
            <person name="Erdrich S.H."/>
            <person name="Sharma V."/>
            <person name="Schurr U."/>
            <person name="Arsova B."/>
            <person name="Frunzke J."/>
        </authorList>
    </citation>
    <scope>NUCLEOTIDE SEQUENCE</scope>
</reference>
<feature type="region of interest" description="Disordered" evidence="1">
    <location>
        <begin position="494"/>
        <end position="514"/>
    </location>
</feature>